<feature type="domain" description="DUF1588" evidence="4">
    <location>
        <begin position="619"/>
        <end position="716"/>
    </location>
</feature>
<keyword evidence="1" id="KW-0732">Signal</keyword>
<accession>M5DRG7</accession>
<reference evidence="7 8" key="1">
    <citation type="journal article" date="2013" name="Genome Announc.">
        <title>Genome Sequence of Thalassolituus oleivorans MIL-1 (DSM 14913T).</title>
        <authorList>
            <person name="Golyshin P.N."/>
            <person name="Werner J."/>
            <person name="Chernikova T.N."/>
            <person name="Tran H."/>
            <person name="Ferrer M."/>
            <person name="Yakimov M.M."/>
            <person name="Teeling H."/>
            <person name="Golyshina O.V."/>
        </authorList>
    </citation>
    <scope>NUCLEOTIDE SEQUENCE [LARGE SCALE GENOMIC DNA]</scope>
    <source>
        <strain evidence="7 8">MIL-1</strain>
    </source>
</reference>
<evidence type="ECO:0000313" key="7">
    <source>
        <dbReference type="EMBL" id="CCU72083.1"/>
    </source>
</evidence>
<dbReference type="AlphaFoldDB" id="M5DRG7"/>
<keyword evidence="8" id="KW-1185">Reference proteome</keyword>
<evidence type="ECO:0000256" key="1">
    <source>
        <dbReference type="SAM" id="SignalP"/>
    </source>
</evidence>
<feature type="signal peptide" evidence="1">
    <location>
        <begin position="1"/>
        <end position="41"/>
    </location>
</feature>
<dbReference type="InterPro" id="IPR013036">
    <property type="entry name" value="DUF1587"/>
</dbReference>
<proteinExistence type="predicted"/>
<dbReference type="KEGG" id="tol:TOL_1659"/>
<gene>
    <name evidence="7" type="ORF">TOL_1659</name>
</gene>
<dbReference type="GeneID" id="79176529"/>
<dbReference type="Pfam" id="PF07626">
    <property type="entry name" value="PSD3"/>
    <property type="match status" value="1"/>
</dbReference>
<evidence type="ECO:0000259" key="2">
    <source>
        <dbReference type="Pfam" id="PF07624"/>
    </source>
</evidence>
<dbReference type="eggNOG" id="COG0551">
    <property type="taxonomic scope" value="Bacteria"/>
</dbReference>
<feature type="domain" description="DUF1595" evidence="6">
    <location>
        <begin position="399"/>
        <end position="459"/>
    </location>
</feature>
<dbReference type="STRING" id="187493.CN03_09890"/>
<dbReference type="Proteomes" id="UP000011866">
    <property type="component" value="Chromosome"/>
</dbReference>
<evidence type="ECO:0000259" key="4">
    <source>
        <dbReference type="Pfam" id="PF07627"/>
    </source>
</evidence>
<feature type="chain" id="PRO_5004065496" description="Cytochrome c domain-containing protein" evidence="1">
    <location>
        <begin position="42"/>
        <end position="811"/>
    </location>
</feature>
<protein>
    <recommendedName>
        <fullName evidence="9">Cytochrome c domain-containing protein</fullName>
    </recommendedName>
</protein>
<evidence type="ECO:0000259" key="5">
    <source>
        <dbReference type="Pfam" id="PF07631"/>
    </source>
</evidence>
<feature type="domain" description="DUF1587" evidence="3">
    <location>
        <begin position="140"/>
        <end position="203"/>
    </location>
</feature>
<name>M5DRG7_9GAMM</name>
<dbReference type="InterPro" id="IPR011478">
    <property type="entry name" value="DUF1585"/>
</dbReference>
<sequence>MKVILGPRRFGYDRISSFRTCMRISYIAVASIFCGSLTAHAANQALEADEFLDTYCSRCHNDERMSGNWSLSMVQAESVAKGHDLGSWEKILSMITRGEMPPVNKPQPSASEHKEFSSWLQTSLDNYSIENPNPGRSTIRRLNRAEYSNAVRDLLALDVDIKDELPADDSGYGFDNIADVLTVSPTLVERYIRVAGKISKLAVGLGPNEPFSTIYTLPKDGSIMNQGIPSYNHRMGDHLPLNSRGGGEFSYYAPHDGTYKIGGYLNANTNNEVDRLLENYVSIEVPLNAGPHHIGMTFRKRLALDETVQTLHNTTDIVVLPTLPPTSMTLDFVVDGARVGSVDVPSYYMTPRFAQVNFLRDVLEMNIDGPFNASGPGKTPSRDKIFSCLPEAASTEDECAEEIIANLMQQAYRRPVNKSDTQPLYAIYKEVKNDADFNHGIATAIQALLVSPSFLFLFEQDPENSKPGTVHPISDIEFASRLALFLWSSLPDDELLAAANKGVLRQPKILKQQVNRMLNDNRAIALTENFAGQWLYLRNLEYQRPDVFEFPEFDVPLRQAMLDESEWFFADIVRNNASLLNFIRSDYTFINERLARHYNIENVSGPAMRKVELSPSDGRGGLLGQGSILTVTSYGNHTSAVKRGKWILDNLLAASPPPPPPNIPALVAKQGGKELNAREQMALHREDPACAGCHSKMDPLGLSLENFDAVGAYRQYDTGRIIDSSAVMPDGTQFEALSGLQDILLQQKDQFTQAFTQRLLTYALGRGLEPYDQPKVRAIAKAVADDNYRIHTLILAIVNSEPFNLRRTPDA</sequence>
<evidence type="ECO:0008006" key="9">
    <source>
        <dbReference type="Google" id="ProtNLM"/>
    </source>
</evidence>
<evidence type="ECO:0000259" key="3">
    <source>
        <dbReference type="Pfam" id="PF07626"/>
    </source>
</evidence>
<dbReference type="EMBL" id="HF680312">
    <property type="protein sequence ID" value="CCU72083.1"/>
    <property type="molecule type" value="Genomic_DNA"/>
</dbReference>
<dbReference type="Pfam" id="PF07627">
    <property type="entry name" value="PSCyt3"/>
    <property type="match status" value="1"/>
</dbReference>
<dbReference type="Pfam" id="PF07631">
    <property type="entry name" value="PSD4"/>
    <property type="match status" value="1"/>
</dbReference>
<organism evidence="7 8">
    <name type="scientific">Thalassolituus oleivorans MIL-1</name>
    <dbReference type="NCBI Taxonomy" id="1298593"/>
    <lineage>
        <taxon>Bacteria</taxon>
        <taxon>Pseudomonadati</taxon>
        <taxon>Pseudomonadota</taxon>
        <taxon>Gammaproteobacteria</taxon>
        <taxon>Oceanospirillales</taxon>
        <taxon>Oceanospirillaceae</taxon>
        <taxon>Thalassolituus</taxon>
    </lineage>
</organism>
<dbReference type="Pfam" id="PF07637">
    <property type="entry name" value="PSD5"/>
    <property type="match status" value="1"/>
</dbReference>
<dbReference type="HOGENOM" id="CLU_007458_0_0_6"/>
<dbReference type="InterPro" id="IPR013042">
    <property type="entry name" value="DUF1592"/>
</dbReference>
<evidence type="ECO:0000313" key="8">
    <source>
        <dbReference type="Proteomes" id="UP000011866"/>
    </source>
</evidence>
<feature type="domain" description="DUF1585" evidence="2">
    <location>
        <begin position="730"/>
        <end position="803"/>
    </location>
</feature>
<dbReference type="InterPro" id="IPR013039">
    <property type="entry name" value="DUF1588"/>
</dbReference>
<feature type="domain" description="DUF1592" evidence="5">
    <location>
        <begin position="473"/>
        <end position="600"/>
    </location>
</feature>
<dbReference type="Pfam" id="PF07624">
    <property type="entry name" value="PSD2"/>
    <property type="match status" value="1"/>
</dbReference>
<evidence type="ECO:0000259" key="6">
    <source>
        <dbReference type="Pfam" id="PF07637"/>
    </source>
</evidence>
<dbReference type="InterPro" id="IPR013043">
    <property type="entry name" value="DUF1595"/>
</dbReference>
<dbReference type="PATRIC" id="fig|1298593.3.peg.1591"/>
<dbReference type="RefSeq" id="WP_015486815.1">
    <property type="nucleotide sequence ID" value="NC_020888.1"/>
</dbReference>